<evidence type="ECO:0000313" key="3">
    <source>
        <dbReference type="Proteomes" id="UP000054477"/>
    </source>
</evidence>
<dbReference type="Proteomes" id="UP000054477">
    <property type="component" value="Unassembled WGS sequence"/>
</dbReference>
<feature type="compositionally biased region" description="Basic and acidic residues" evidence="1">
    <location>
        <begin position="398"/>
        <end position="418"/>
    </location>
</feature>
<dbReference type="Gene3D" id="3.40.50.11960">
    <property type="match status" value="1"/>
</dbReference>
<reference evidence="2 3" key="1">
    <citation type="submission" date="2014-04" db="EMBL/GenBank/DDBJ databases">
        <authorList>
            <consortium name="DOE Joint Genome Institute"/>
            <person name="Kuo A."/>
            <person name="Kohler A."/>
            <person name="Nagy L.G."/>
            <person name="Floudas D."/>
            <person name="Copeland A."/>
            <person name="Barry K.W."/>
            <person name="Cichocki N."/>
            <person name="Veneault-Fourrey C."/>
            <person name="LaButti K."/>
            <person name="Lindquist E.A."/>
            <person name="Lipzen A."/>
            <person name="Lundell T."/>
            <person name="Morin E."/>
            <person name="Murat C."/>
            <person name="Sun H."/>
            <person name="Tunlid A."/>
            <person name="Henrissat B."/>
            <person name="Grigoriev I.V."/>
            <person name="Hibbett D.S."/>
            <person name="Martin F."/>
            <person name="Nordberg H.P."/>
            <person name="Cantor M.N."/>
            <person name="Hua S.X."/>
        </authorList>
    </citation>
    <scope>NUCLEOTIDE SEQUENCE [LARGE SCALE GENOMIC DNA]</scope>
    <source>
        <strain evidence="2 3">LaAM-08-1</strain>
    </source>
</reference>
<evidence type="ECO:0000313" key="2">
    <source>
        <dbReference type="EMBL" id="KIK03360.1"/>
    </source>
</evidence>
<dbReference type="EMBL" id="KN838581">
    <property type="protein sequence ID" value="KIK03360.1"/>
    <property type="molecule type" value="Genomic_DNA"/>
</dbReference>
<name>A0A0C9WVA9_9AGAR</name>
<organism evidence="2 3">
    <name type="scientific">Laccaria amethystina LaAM-08-1</name>
    <dbReference type="NCBI Taxonomy" id="1095629"/>
    <lineage>
        <taxon>Eukaryota</taxon>
        <taxon>Fungi</taxon>
        <taxon>Dikarya</taxon>
        <taxon>Basidiomycota</taxon>
        <taxon>Agaricomycotina</taxon>
        <taxon>Agaricomycetes</taxon>
        <taxon>Agaricomycetidae</taxon>
        <taxon>Agaricales</taxon>
        <taxon>Agaricineae</taxon>
        <taxon>Hydnangiaceae</taxon>
        <taxon>Laccaria</taxon>
    </lineage>
</organism>
<keyword evidence="3" id="KW-1185">Reference proteome</keyword>
<gene>
    <name evidence="2" type="ORF">K443DRAFT_676846</name>
</gene>
<sequence>MLSENDQSCRILVVSSSLLRAASFIQSLLAISTNKTSSHFLFETPDLSSTSLTIPWSITNRYYTADVHFAAHTLESVTSHHVHGAPAVIFVWADGEPYEQNLDFLSHIVKEAESEVSLAVRIQRDEVVDVIANGTTKDEENATIDGILMSYGFEYIDATGLIPPQRNTRNVDRDDIEDDSDGIPHLPRVLDALSTIMWTSMTQNKSPDIPEVMKGVKYRGQYSTLEEIINRDPADLIAALQEVTSEPIGLKDMNLVKNEALLAELRVTTDTWQSAGGGDACAWQYAASSGHIVSSPTDMETMSPFGVLAESSANESRKVSVGFDDDFTVFVSAPAPLETIQEASGLSTPELFHGSSKGLAPVHAGDFYHSLGSVSDFGGSEDERYTELDDSNDFDDPSDLKTPKSKNDDSMPTEQEIRETSLRIFGTPVLSRLHMQRADAPTPEAEIAGDSLAPEHFTSGVDDPYDMESFDLTKVLGALQQFKSEIAGMDNEDERRKAAAKVALGLVYGLEGGIEQ</sequence>
<protein>
    <submittedName>
        <fullName evidence="2">Uncharacterized protein</fullName>
    </submittedName>
</protein>
<dbReference type="AlphaFoldDB" id="A0A0C9WVA9"/>
<feature type="region of interest" description="Disordered" evidence="1">
    <location>
        <begin position="378"/>
        <end position="418"/>
    </location>
</feature>
<evidence type="ECO:0000256" key="1">
    <source>
        <dbReference type="SAM" id="MobiDB-lite"/>
    </source>
</evidence>
<dbReference type="HOGENOM" id="CLU_048001_1_0_1"/>
<accession>A0A0C9WVA9</accession>
<reference evidence="3" key="2">
    <citation type="submission" date="2015-01" db="EMBL/GenBank/DDBJ databases">
        <title>Evolutionary Origins and Diversification of the Mycorrhizal Mutualists.</title>
        <authorList>
            <consortium name="DOE Joint Genome Institute"/>
            <consortium name="Mycorrhizal Genomics Consortium"/>
            <person name="Kohler A."/>
            <person name="Kuo A."/>
            <person name="Nagy L.G."/>
            <person name="Floudas D."/>
            <person name="Copeland A."/>
            <person name="Barry K.W."/>
            <person name="Cichocki N."/>
            <person name="Veneault-Fourrey C."/>
            <person name="LaButti K."/>
            <person name="Lindquist E.A."/>
            <person name="Lipzen A."/>
            <person name="Lundell T."/>
            <person name="Morin E."/>
            <person name="Murat C."/>
            <person name="Riley R."/>
            <person name="Ohm R."/>
            <person name="Sun H."/>
            <person name="Tunlid A."/>
            <person name="Henrissat B."/>
            <person name="Grigoriev I.V."/>
            <person name="Hibbett D.S."/>
            <person name="Martin F."/>
        </authorList>
    </citation>
    <scope>NUCLEOTIDE SEQUENCE [LARGE SCALE GENOMIC DNA]</scope>
    <source>
        <strain evidence="3">LaAM-08-1</strain>
    </source>
</reference>
<feature type="compositionally biased region" description="Acidic residues" evidence="1">
    <location>
        <begin position="388"/>
        <end position="397"/>
    </location>
</feature>
<proteinExistence type="predicted"/>
<dbReference type="OrthoDB" id="10261384at2759"/>
<dbReference type="STRING" id="1095629.A0A0C9WVA9"/>